<evidence type="ECO:0000256" key="3">
    <source>
        <dbReference type="ARBA" id="ARBA00006828"/>
    </source>
</evidence>
<dbReference type="SUPFAM" id="SSF52540">
    <property type="entry name" value="P-loop containing nucleoside triphosphate hydrolases"/>
    <property type="match status" value="1"/>
</dbReference>
<keyword evidence="4" id="KW-0963">Cytoplasm</keyword>
<evidence type="ECO:0000256" key="6">
    <source>
        <dbReference type="ARBA" id="ARBA00023134"/>
    </source>
</evidence>
<dbReference type="InterPro" id="IPR057365">
    <property type="entry name" value="URGCP"/>
</dbReference>
<comment type="similarity">
    <text evidence="3">Belongs to the TRAFAC class dynamin-like GTPase superfamily. Very large inducible GTPase (VLIG) family.</text>
</comment>
<evidence type="ECO:0000256" key="4">
    <source>
        <dbReference type="ARBA" id="ARBA00022490"/>
    </source>
</evidence>
<evidence type="ECO:0000313" key="10">
    <source>
        <dbReference type="Ensembl" id="ENSAPLP00020000361.1"/>
    </source>
</evidence>
<reference evidence="10" key="3">
    <citation type="submission" date="2025-09" db="UniProtKB">
        <authorList>
            <consortium name="Ensembl"/>
        </authorList>
    </citation>
    <scope>IDENTIFICATION</scope>
</reference>
<keyword evidence="5" id="KW-0547">Nucleotide-binding</keyword>
<feature type="region of interest" description="Disordered" evidence="8">
    <location>
        <begin position="50"/>
        <end position="71"/>
    </location>
</feature>
<feature type="domain" description="VLIG-type G" evidence="9">
    <location>
        <begin position="671"/>
        <end position="910"/>
    </location>
</feature>
<evidence type="ECO:0000256" key="5">
    <source>
        <dbReference type="ARBA" id="ARBA00022741"/>
    </source>
</evidence>
<sequence length="910" mass="103382">MKVLLEKHNAFKDWEMLERDLQSFIDGQLEDTSGNLNKEDMMKDLEDAFQGMQPPSQCKPKSDSSKSKASQAAASPEFLNLLKRLGLERYYPRKMGTEDFHIIHQTSVHDSQPSKDSELPFYFLQRLLTVDYRVRYLTCKEASKPGVVPTPNTSGEEHEPSDSFDDFLSDLDKGAPESASRESHVHPMDLQMAIFHCADDFMRQYLSSKLAFCQFALPLLVPNPGTSQIEFPLWSLSQIKKSWKGTVKLGEQTSISSHYNKLIYQAEMPIVSFLRIGSSPSSSKSQLLNALLSRKKHDTFFHRHCKGSTKDCFLMKGVVEISWYLPRGSDNDNFNGPVAFCNLHGDARDHKPQLQFLQEISAVNVVLVSELDQSNEKGRKILHDLWQSQRPLVCLFTEKESIAAGRSGQNIRIGIKNRNEAELVGELKKTIRDLVEGSSTLVSLNACLSTARQHGFLVDEDAEACVTAKETAIKLVNLLKKEKLSEIKSQLLPLQGKLWYLWCEKDTELTCLQEKGNKSIEHHRSQIELEKSAVRRKQLGKAFPLNQLMKTVLDFLQSQEYHQLWYQILALKKNNENNNLKTQLVKKLDALSDEINDSSIGLEHILREVGQIYEALESTYSKENWYVKLPEIAANLMLLGYPIELMDGDASYIPLQWIGAIFDRLTEKLGDKRVFVLSVLGIQSTGKSTLLNAMFGLQFNVSTGRCTRGAFMQLIKVDEKLQQDLSFDYLLVVDTEGLRAIEMANKQSLNHNSELATFVIGIGNMTLINIFGENPSEMQDILEIAVQAFLRMKQVNISPGCLFVHQNVGEITAKEQNMEGQRRLQEKLDEMTVTAAQQEFCDITCFSDVIRFDVNTHIHYFAHLWEGNPPMAPPNPTYSQNVQELKIRISDLWNALLNENFVFSFKNSVE</sequence>
<name>A0A8B9QPC6_ANAPL</name>
<keyword evidence="6" id="KW-0342">GTP-binding</keyword>
<dbReference type="Gene3D" id="3.40.50.300">
    <property type="entry name" value="P-loop containing nucleotide triphosphate hydrolases"/>
    <property type="match status" value="1"/>
</dbReference>
<dbReference type="AlphaFoldDB" id="A0A8B9QPC6"/>
<protein>
    <recommendedName>
        <fullName evidence="9">VLIG-type G domain-containing protein</fullName>
    </recommendedName>
</protein>
<dbReference type="PANTHER" id="PTHR22796:SF6">
    <property type="entry name" value="INTERFERON-INDUCED VERY LARGE GTPASE 1-RELATED"/>
    <property type="match status" value="1"/>
</dbReference>
<evidence type="ECO:0000256" key="1">
    <source>
        <dbReference type="ARBA" id="ARBA00004123"/>
    </source>
</evidence>
<dbReference type="GO" id="GO:0005634">
    <property type="term" value="C:nucleus"/>
    <property type="evidence" value="ECO:0007669"/>
    <property type="project" value="UniProtKB-SubCell"/>
</dbReference>
<organism evidence="10 11">
    <name type="scientific">Anas platyrhynchos</name>
    <name type="common">Mallard</name>
    <name type="synonym">Anas boschas</name>
    <dbReference type="NCBI Taxonomy" id="8839"/>
    <lineage>
        <taxon>Eukaryota</taxon>
        <taxon>Metazoa</taxon>
        <taxon>Chordata</taxon>
        <taxon>Craniata</taxon>
        <taxon>Vertebrata</taxon>
        <taxon>Euteleostomi</taxon>
        <taxon>Archelosauria</taxon>
        <taxon>Archosauria</taxon>
        <taxon>Dinosauria</taxon>
        <taxon>Saurischia</taxon>
        <taxon>Theropoda</taxon>
        <taxon>Coelurosauria</taxon>
        <taxon>Aves</taxon>
        <taxon>Neognathae</taxon>
        <taxon>Galloanserae</taxon>
        <taxon>Anseriformes</taxon>
        <taxon>Anatidae</taxon>
        <taxon>Anatinae</taxon>
        <taxon>Anas</taxon>
    </lineage>
</organism>
<dbReference type="PANTHER" id="PTHR22796">
    <property type="entry name" value="URG4-RELATED"/>
    <property type="match status" value="1"/>
</dbReference>
<dbReference type="Ensembl" id="ENSAPLT00020000377.1">
    <property type="protein sequence ID" value="ENSAPLP00020000361.1"/>
    <property type="gene ID" value="ENSAPLG00020000288.1"/>
</dbReference>
<dbReference type="Pfam" id="PF25496">
    <property type="entry name" value="URGCP"/>
    <property type="match status" value="1"/>
</dbReference>
<evidence type="ECO:0000256" key="2">
    <source>
        <dbReference type="ARBA" id="ARBA00004496"/>
    </source>
</evidence>
<evidence type="ECO:0000256" key="7">
    <source>
        <dbReference type="ARBA" id="ARBA00023242"/>
    </source>
</evidence>
<dbReference type="PROSITE" id="PS51717">
    <property type="entry name" value="G_VLIG"/>
    <property type="match status" value="1"/>
</dbReference>
<dbReference type="Proteomes" id="UP000694400">
    <property type="component" value="Chromosome 3"/>
</dbReference>
<evidence type="ECO:0000256" key="8">
    <source>
        <dbReference type="SAM" id="MobiDB-lite"/>
    </source>
</evidence>
<dbReference type="GO" id="GO:0005737">
    <property type="term" value="C:cytoplasm"/>
    <property type="evidence" value="ECO:0007669"/>
    <property type="project" value="UniProtKB-SubCell"/>
</dbReference>
<proteinExistence type="inferred from homology"/>
<dbReference type="InterPro" id="IPR027417">
    <property type="entry name" value="P-loop_NTPase"/>
</dbReference>
<reference evidence="10" key="1">
    <citation type="submission" date="2019-08" db="EMBL/GenBank/DDBJ databases">
        <title>Three high-quality genomes provides insights into domestication of ducks.</title>
        <authorList>
            <person name="Hou Z.C."/>
            <person name="Zhu F."/>
            <person name="Yin Z.T."/>
            <person name="Zhang F."/>
        </authorList>
    </citation>
    <scope>NUCLEOTIDE SEQUENCE [LARGE SCALE GENOMIC DNA]</scope>
</reference>
<dbReference type="InterPro" id="IPR030383">
    <property type="entry name" value="G_VLIG_dom"/>
</dbReference>
<keyword evidence="7" id="KW-0539">Nucleus</keyword>
<reference evidence="10" key="2">
    <citation type="submission" date="2025-08" db="UniProtKB">
        <authorList>
            <consortium name="Ensembl"/>
        </authorList>
    </citation>
    <scope>IDENTIFICATION</scope>
</reference>
<dbReference type="Pfam" id="PF25683">
    <property type="entry name" value="URGCP_GTPase"/>
    <property type="match status" value="1"/>
</dbReference>
<evidence type="ECO:0000313" key="11">
    <source>
        <dbReference type="Proteomes" id="UP000694400"/>
    </source>
</evidence>
<evidence type="ECO:0000259" key="9">
    <source>
        <dbReference type="PROSITE" id="PS51717"/>
    </source>
</evidence>
<accession>A0A8B9QPC6</accession>
<dbReference type="GO" id="GO:0005525">
    <property type="term" value="F:GTP binding"/>
    <property type="evidence" value="ECO:0007669"/>
    <property type="project" value="UniProtKB-KW"/>
</dbReference>
<feature type="region of interest" description="Disordered" evidence="8">
    <location>
        <begin position="145"/>
        <end position="167"/>
    </location>
</feature>
<comment type="subcellular location">
    <subcellularLocation>
        <location evidence="2">Cytoplasm</location>
    </subcellularLocation>
    <subcellularLocation>
        <location evidence="1">Nucleus</location>
    </subcellularLocation>
</comment>